<dbReference type="SUPFAM" id="SSF53955">
    <property type="entry name" value="Lysozyme-like"/>
    <property type="match status" value="1"/>
</dbReference>
<keyword evidence="4" id="KW-1185">Reference proteome</keyword>
<name>A0A095ZAA1_9BURK</name>
<feature type="signal peptide" evidence="1">
    <location>
        <begin position="1"/>
        <end position="31"/>
    </location>
</feature>
<dbReference type="AlphaFoldDB" id="A0A095ZAA1"/>
<dbReference type="PROSITE" id="PS51257">
    <property type="entry name" value="PROKAR_LIPOPROTEIN"/>
    <property type="match status" value="1"/>
</dbReference>
<proteinExistence type="predicted"/>
<comment type="caution">
    <text evidence="3">The sequence shown here is derived from an EMBL/GenBank/DDBJ whole genome shotgun (WGS) entry which is preliminary data.</text>
</comment>
<accession>A0A095ZAA1</accession>
<reference evidence="3 4" key="1">
    <citation type="submission" date="2014-07" db="EMBL/GenBank/DDBJ databases">
        <authorList>
            <person name="McCorrison J."/>
            <person name="Sanka R."/>
            <person name="Torralba M."/>
            <person name="Gillis M."/>
            <person name="Haft D.H."/>
            <person name="Methe B."/>
            <person name="Sutton G."/>
            <person name="Nelson K.E."/>
        </authorList>
    </citation>
    <scope>NUCLEOTIDE SEQUENCE [LARGE SCALE GENOMIC DNA]</scope>
    <source>
        <strain evidence="3 4">DNF00040</strain>
    </source>
</reference>
<dbReference type="EMBL" id="JRNI01000015">
    <property type="protein sequence ID" value="KGF31256.1"/>
    <property type="molecule type" value="Genomic_DNA"/>
</dbReference>
<dbReference type="RefSeq" id="WP_036558280.1">
    <property type="nucleotide sequence ID" value="NZ_JRNI01000015.1"/>
</dbReference>
<evidence type="ECO:0000313" key="4">
    <source>
        <dbReference type="Proteomes" id="UP000029629"/>
    </source>
</evidence>
<dbReference type="OrthoDB" id="9789144at2"/>
<sequence length="204" mass="23584">MLKQSLNFRSNNVLLKYLMLVGVCLLLSACATNKTPPSQPENICAIFNEKPDWHRAAIKSHQKWRVPPQILMAIVYQESGYRHDARPPRRWFLGIIPGTRASSAYGYPQAKDEVWGDYKRENSAFASRSNMSDALDFIGWYADKAQQLNGVSKWDPYALYLNYHEGWGGYRRGTYKNKGWLLRVARIVQDRSERYGAQYAQCRP</sequence>
<gene>
    <name evidence="3" type="ORF">HMPREF2130_03855</name>
</gene>
<evidence type="ECO:0000256" key="1">
    <source>
        <dbReference type="SAM" id="SignalP"/>
    </source>
</evidence>
<dbReference type="CDD" id="cd00442">
    <property type="entry name" value="Lyz-like"/>
    <property type="match status" value="1"/>
</dbReference>
<protein>
    <recommendedName>
        <fullName evidence="2">Transglycosylase SLT domain-containing protein</fullName>
    </recommendedName>
</protein>
<feature type="domain" description="Transglycosylase SLT" evidence="2">
    <location>
        <begin position="19"/>
        <end position="202"/>
    </location>
</feature>
<evidence type="ECO:0000313" key="3">
    <source>
        <dbReference type="EMBL" id="KGF31256.1"/>
    </source>
</evidence>
<dbReference type="InterPro" id="IPR045795">
    <property type="entry name" value="SLT_4"/>
</dbReference>
<dbReference type="Pfam" id="PF19489">
    <property type="entry name" value="SLT_4"/>
    <property type="match status" value="1"/>
</dbReference>
<dbReference type="Gene3D" id="1.10.530.10">
    <property type="match status" value="1"/>
</dbReference>
<feature type="chain" id="PRO_5001922709" description="Transglycosylase SLT domain-containing protein" evidence="1">
    <location>
        <begin position="32"/>
        <end position="204"/>
    </location>
</feature>
<evidence type="ECO:0000259" key="2">
    <source>
        <dbReference type="Pfam" id="PF19489"/>
    </source>
</evidence>
<dbReference type="eggNOG" id="COG4764">
    <property type="taxonomic scope" value="Bacteria"/>
</dbReference>
<keyword evidence="1" id="KW-0732">Signal</keyword>
<dbReference type="InterPro" id="IPR023346">
    <property type="entry name" value="Lysozyme-like_dom_sf"/>
</dbReference>
<dbReference type="Proteomes" id="UP000029629">
    <property type="component" value="Unassembled WGS sequence"/>
</dbReference>
<organism evidence="3 4">
    <name type="scientific">Oligella urethralis DNF00040</name>
    <dbReference type="NCBI Taxonomy" id="1401065"/>
    <lineage>
        <taxon>Bacteria</taxon>
        <taxon>Pseudomonadati</taxon>
        <taxon>Pseudomonadota</taxon>
        <taxon>Betaproteobacteria</taxon>
        <taxon>Burkholderiales</taxon>
        <taxon>Alcaligenaceae</taxon>
        <taxon>Oligella</taxon>
    </lineage>
</organism>